<keyword evidence="2" id="KW-1185">Reference proteome</keyword>
<name>A0A8S3RKA5_MYTED</name>
<evidence type="ECO:0000313" key="1">
    <source>
        <dbReference type="EMBL" id="CAG2206790.1"/>
    </source>
</evidence>
<evidence type="ECO:0000313" key="2">
    <source>
        <dbReference type="Proteomes" id="UP000683360"/>
    </source>
</evidence>
<protein>
    <submittedName>
        <fullName evidence="1">Uncharacterized protein</fullName>
    </submittedName>
</protein>
<organism evidence="1 2">
    <name type="scientific">Mytilus edulis</name>
    <name type="common">Blue mussel</name>
    <dbReference type="NCBI Taxonomy" id="6550"/>
    <lineage>
        <taxon>Eukaryota</taxon>
        <taxon>Metazoa</taxon>
        <taxon>Spiralia</taxon>
        <taxon>Lophotrochozoa</taxon>
        <taxon>Mollusca</taxon>
        <taxon>Bivalvia</taxon>
        <taxon>Autobranchia</taxon>
        <taxon>Pteriomorphia</taxon>
        <taxon>Mytilida</taxon>
        <taxon>Mytiloidea</taxon>
        <taxon>Mytilidae</taxon>
        <taxon>Mytilinae</taxon>
        <taxon>Mytilus</taxon>
    </lineage>
</organism>
<accession>A0A8S3RKA5</accession>
<dbReference type="EMBL" id="CAJPWZ010001062">
    <property type="protein sequence ID" value="CAG2206790.1"/>
    <property type="molecule type" value="Genomic_DNA"/>
</dbReference>
<reference evidence="1" key="1">
    <citation type="submission" date="2021-03" db="EMBL/GenBank/DDBJ databases">
        <authorList>
            <person name="Bekaert M."/>
        </authorList>
    </citation>
    <scope>NUCLEOTIDE SEQUENCE</scope>
</reference>
<gene>
    <name evidence="1" type="ORF">MEDL_21096</name>
</gene>
<dbReference type="AlphaFoldDB" id="A0A8S3RKA5"/>
<proteinExistence type="predicted"/>
<comment type="caution">
    <text evidence="1">The sequence shown here is derived from an EMBL/GenBank/DDBJ whole genome shotgun (WGS) entry which is preliminary data.</text>
</comment>
<dbReference type="Proteomes" id="UP000683360">
    <property type="component" value="Unassembled WGS sequence"/>
</dbReference>
<sequence>MNTAVQGIRTDVHGMNTSFQAIGWNIHGMDESVQRLNITLKDIEGTVHGGNTTLQALERSIQGGNTTLQEINTALQGIPLMNDTLQKLLYYVERVPCTCQRQNPDIQRQERQSYHLGQDIFHLQHQFDKSSPSYDMNFPVNKAVITNDGYVASIDTEESLMNIYKTDGSYVTAIRADGLDFTAVNNSMVAVTRFFCNRIDIWDIHNEQKVKVKSIQLLPKVLRHHNYEQQVSSRL</sequence>